<keyword evidence="1" id="KW-0175">Coiled coil</keyword>
<feature type="coiled-coil region" evidence="1">
    <location>
        <begin position="11"/>
        <end position="40"/>
    </location>
</feature>
<reference evidence="2 3" key="1">
    <citation type="submission" date="2021-11" db="EMBL/GenBank/DDBJ databases">
        <authorList>
            <person name="Depoorter E."/>
        </authorList>
    </citation>
    <scope>NUCLEOTIDE SEQUENCE [LARGE SCALE GENOMIC DNA]</scope>
    <source>
        <strain evidence="2 3">LMG 24286</strain>
    </source>
</reference>
<organism evidence="2 3">
    <name type="scientific">Periweissella ghanensis</name>
    <dbReference type="NCBI Taxonomy" id="467997"/>
    <lineage>
        <taxon>Bacteria</taxon>
        <taxon>Bacillati</taxon>
        <taxon>Bacillota</taxon>
        <taxon>Bacilli</taxon>
        <taxon>Lactobacillales</taxon>
        <taxon>Lactobacillaceae</taxon>
        <taxon>Periweissella</taxon>
    </lineage>
</organism>
<comment type="caution">
    <text evidence="2">The sequence shown here is derived from an EMBL/GenBank/DDBJ whole genome shotgun (WGS) entry which is preliminary data.</text>
</comment>
<protein>
    <recommendedName>
        <fullName evidence="4">Phage protein</fullName>
    </recommendedName>
</protein>
<proteinExistence type="predicted"/>
<evidence type="ECO:0008006" key="4">
    <source>
        <dbReference type="Google" id="ProtNLM"/>
    </source>
</evidence>
<dbReference type="RefSeq" id="WP_284706045.1">
    <property type="nucleotide sequence ID" value="NZ_CAKKNT010000043.1"/>
</dbReference>
<gene>
    <name evidence="2" type="ORF">WGH24286_01933</name>
</gene>
<keyword evidence="3" id="KW-1185">Reference proteome</keyword>
<evidence type="ECO:0000313" key="2">
    <source>
        <dbReference type="EMBL" id="CAH0419474.1"/>
    </source>
</evidence>
<evidence type="ECO:0000256" key="1">
    <source>
        <dbReference type="SAM" id="Coils"/>
    </source>
</evidence>
<dbReference type="Proteomes" id="UP000789719">
    <property type="component" value="Unassembled WGS sequence"/>
</dbReference>
<accession>A0ABM8ZD26</accession>
<sequence length="44" mass="4914">MNESVINGLALKLAQSQVNEELAKAEIAELKKEITELQKESKED</sequence>
<evidence type="ECO:0000313" key="3">
    <source>
        <dbReference type="Proteomes" id="UP000789719"/>
    </source>
</evidence>
<name>A0ABM8ZD26_9LACO</name>
<dbReference type="EMBL" id="CAKKNT010000043">
    <property type="protein sequence ID" value="CAH0419474.1"/>
    <property type="molecule type" value="Genomic_DNA"/>
</dbReference>